<proteinExistence type="predicted"/>
<evidence type="ECO:0000313" key="2">
    <source>
        <dbReference type="EMBL" id="MFC7410385.1"/>
    </source>
</evidence>
<dbReference type="RefSeq" id="WP_382225373.1">
    <property type="nucleotide sequence ID" value="NZ_JBHTCA010000014.1"/>
</dbReference>
<sequence length="255" mass="27511">MSIPSIATAASFASKLSTISKELFSMETEYTPKRSSMQSANDPLAAVPGRLAQVLAFAGISQAELARRIGASAGFVSDVLRGVKRPGVEMLMGLREAFGVSVDWLLSGEGTMTGGTGIRNDLFFTIRLQIAVARSAVVDQNPTARALLLLIREGQLAAASEEPVFKEFLDQVVPEDGDLDLTVELYNGHQWATDPVSQRRNLLAAAVAHFDARKPVDRLAALTGTDDNAPLVQVNTGKGQRVAGRDFHEHVRRKR</sequence>
<dbReference type="InterPro" id="IPR001387">
    <property type="entry name" value="Cro/C1-type_HTH"/>
</dbReference>
<dbReference type="Pfam" id="PF01381">
    <property type="entry name" value="HTH_3"/>
    <property type="match status" value="1"/>
</dbReference>
<organism evidence="2 3">
    <name type="scientific">Hydrogenophaga atypica</name>
    <dbReference type="NCBI Taxonomy" id="249409"/>
    <lineage>
        <taxon>Bacteria</taxon>
        <taxon>Pseudomonadati</taxon>
        <taxon>Pseudomonadota</taxon>
        <taxon>Betaproteobacteria</taxon>
        <taxon>Burkholderiales</taxon>
        <taxon>Comamonadaceae</taxon>
        <taxon>Hydrogenophaga</taxon>
    </lineage>
</organism>
<dbReference type="CDD" id="cd00093">
    <property type="entry name" value="HTH_XRE"/>
    <property type="match status" value="1"/>
</dbReference>
<name>A0ABW2QSC9_9BURK</name>
<accession>A0ABW2QSC9</accession>
<dbReference type="Gene3D" id="1.10.260.40">
    <property type="entry name" value="lambda repressor-like DNA-binding domains"/>
    <property type="match status" value="1"/>
</dbReference>
<gene>
    <name evidence="2" type="ORF">ACFQPB_16085</name>
</gene>
<feature type="domain" description="HTH cro/C1-type" evidence="1">
    <location>
        <begin position="58"/>
        <end position="105"/>
    </location>
</feature>
<dbReference type="SUPFAM" id="SSF47413">
    <property type="entry name" value="lambda repressor-like DNA-binding domains"/>
    <property type="match status" value="1"/>
</dbReference>
<dbReference type="Proteomes" id="UP001596501">
    <property type="component" value="Unassembled WGS sequence"/>
</dbReference>
<protein>
    <submittedName>
        <fullName evidence="2">Helix-turn-helix domain-containing protein</fullName>
    </submittedName>
</protein>
<evidence type="ECO:0000259" key="1">
    <source>
        <dbReference type="PROSITE" id="PS50943"/>
    </source>
</evidence>
<comment type="caution">
    <text evidence="2">The sequence shown here is derived from an EMBL/GenBank/DDBJ whole genome shotgun (WGS) entry which is preliminary data.</text>
</comment>
<reference evidence="3" key="1">
    <citation type="journal article" date="2019" name="Int. J. Syst. Evol. Microbiol.">
        <title>The Global Catalogue of Microorganisms (GCM) 10K type strain sequencing project: providing services to taxonomists for standard genome sequencing and annotation.</title>
        <authorList>
            <consortium name="The Broad Institute Genomics Platform"/>
            <consortium name="The Broad Institute Genome Sequencing Center for Infectious Disease"/>
            <person name="Wu L."/>
            <person name="Ma J."/>
        </authorList>
    </citation>
    <scope>NUCLEOTIDE SEQUENCE [LARGE SCALE GENOMIC DNA]</scope>
    <source>
        <strain evidence="3">CGMCC 1.12371</strain>
    </source>
</reference>
<dbReference type="EMBL" id="JBHTCA010000014">
    <property type="protein sequence ID" value="MFC7410385.1"/>
    <property type="molecule type" value="Genomic_DNA"/>
</dbReference>
<keyword evidence="3" id="KW-1185">Reference proteome</keyword>
<dbReference type="SMART" id="SM00530">
    <property type="entry name" value="HTH_XRE"/>
    <property type="match status" value="1"/>
</dbReference>
<dbReference type="PROSITE" id="PS50943">
    <property type="entry name" value="HTH_CROC1"/>
    <property type="match status" value="1"/>
</dbReference>
<dbReference type="InterPro" id="IPR010982">
    <property type="entry name" value="Lambda_DNA-bd_dom_sf"/>
</dbReference>
<evidence type="ECO:0000313" key="3">
    <source>
        <dbReference type="Proteomes" id="UP001596501"/>
    </source>
</evidence>